<accession>A0ABP8EU47</accession>
<feature type="transmembrane region" description="Helical" evidence="1">
    <location>
        <begin position="47"/>
        <end position="73"/>
    </location>
</feature>
<evidence type="ECO:0008006" key="4">
    <source>
        <dbReference type="Google" id="ProtNLM"/>
    </source>
</evidence>
<evidence type="ECO:0000313" key="3">
    <source>
        <dbReference type="Proteomes" id="UP001499841"/>
    </source>
</evidence>
<name>A0ABP8EU47_9MICO</name>
<evidence type="ECO:0000256" key="1">
    <source>
        <dbReference type="SAM" id="Phobius"/>
    </source>
</evidence>
<keyword evidence="1" id="KW-1133">Transmembrane helix</keyword>
<protein>
    <recommendedName>
        <fullName evidence="4">DUF3040 domain-containing protein</fullName>
    </recommendedName>
</protein>
<evidence type="ECO:0000313" key="2">
    <source>
        <dbReference type="EMBL" id="GAA4287507.1"/>
    </source>
</evidence>
<dbReference type="EMBL" id="BAABBA010000008">
    <property type="protein sequence ID" value="GAA4287507.1"/>
    <property type="molecule type" value="Genomic_DNA"/>
</dbReference>
<proteinExistence type="predicted"/>
<gene>
    <name evidence="2" type="ORF">GCM10022262_18660</name>
</gene>
<comment type="caution">
    <text evidence="2">The sequence shown here is derived from an EMBL/GenBank/DDBJ whole genome shotgun (WGS) entry which is preliminary data.</text>
</comment>
<dbReference type="RefSeq" id="WP_345040253.1">
    <property type="nucleotide sequence ID" value="NZ_BAABBA010000008.1"/>
</dbReference>
<organism evidence="2 3">
    <name type="scientific">Georgenia daeguensis</name>
    <dbReference type="NCBI Taxonomy" id="908355"/>
    <lineage>
        <taxon>Bacteria</taxon>
        <taxon>Bacillati</taxon>
        <taxon>Actinomycetota</taxon>
        <taxon>Actinomycetes</taxon>
        <taxon>Micrococcales</taxon>
        <taxon>Bogoriellaceae</taxon>
        <taxon>Georgenia</taxon>
    </lineage>
</organism>
<feature type="transmembrane region" description="Helical" evidence="1">
    <location>
        <begin position="21"/>
        <end position="41"/>
    </location>
</feature>
<keyword evidence="1" id="KW-0812">Transmembrane</keyword>
<keyword evidence="1" id="KW-0472">Membrane</keyword>
<keyword evidence="3" id="KW-1185">Reference proteome</keyword>
<sequence length="112" mass="11446">MRRPHVPGSSGWFAKLSPARRGWVLFAGGLLVTGLLASAGITSTLLAALLAVVMGAGLVLGLSPILSAGASAAADTPGRKLRAVPALAPARAGTRGLRPVPPSWEYYETFGR</sequence>
<reference evidence="3" key="1">
    <citation type="journal article" date="2019" name="Int. J. Syst. Evol. Microbiol.">
        <title>The Global Catalogue of Microorganisms (GCM) 10K type strain sequencing project: providing services to taxonomists for standard genome sequencing and annotation.</title>
        <authorList>
            <consortium name="The Broad Institute Genomics Platform"/>
            <consortium name="The Broad Institute Genome Sequencing Center for Infectious Disease"/>
            <person name="Wu L."/>
            <person name="Ma J."/>
        </authorList>
    </citation>
    <scope>NUCLEOTIDE SEQUENCE [LARGE SCALE GENOMIC DNA]</scope>
    <source>
        <strain evidence="3">JCM 17459</strain>
    </source>
</reference>
<dbReference type="Proteomes" id="UP001499841">
    <property type="component" value="Unassembled WGS sequence"/>
</dbReference>